<evidence type="ECO:0000313" key="8">
    <source>
        <dbReference type="Proteomes" id="UP000255234"/>
    </source>
</evidence>
<dbReference type="InterPro" id="IPR020568">
    <property type="entry name" value="Ribosomal_Su5_D2-typ_SF"/>
</dbReference>
<dbReference type="GO" id="GO:0005524">
    <property type="term" value="F:ATP binding"/>
    <property type="evidence" value="ECO:0007669"/>
    <property type="project" value="UniProtKB-KW"/>
</dbReference>
<dbReference type="SUPFAM" id="SSF55060">
    <property type="entry name" value="GHMP Kinase, C-terminal domain"/>
    <property type="match status" value="1"/>
</dbReference>
<dbReference type="PIRSF" id="PIRSF000530">
    <property type="entry name" value="Galactokinase"/>
    <property type="match status" value="1"/>
</dbReference>
<dbReference type="InterPro" id="IPR014721">
    <property type="entry name" value="Ribsml_uS5_D2-typ_fold_subgr"/>
</dbReference>
<dbReference type="PANTHER" id="PTHR10457">
    <property type="entry name" value="MEVALONATE KINASE/GALACTOKINASE"/>
    <property type="match status" value="1"/>
</dbReference>
<dbReference type="InterPro" id="IPR000705">
    <property type="entry name" value="Galactokinase"/>
</dbReference>
<dbReference type="GO" id="GO:0005829">
    <property type="term" value="C:cytosol"/>
    <property type="evidence" value="ECO:0007669"/>
    <property type="project" value="TreeGrafter"/>
</dbReference>
<gene>
    <name evidence="7" type="primary">galK</name>
    <name evidence="7" type="ORF">NCTC10571_00930</name>
</gene>
<evidence type="ECO:0000259" key="5">
    <source>
        <dbReference type="Pfam" id="PF00288"/>
    </source>
</evidence>
<feature type="domain" description="GHMP kinase N-terminal" evidence="5">
    <location>
        <begin position="124"/>
        <end position="212"/>
    </location>
</feature>
<dbReference type="PRINTS" id="PR00473">
    <property type="entry name" value="GALCTOKINASE"/>
</dbReference>
<dbReference type="Pfam" id="PF10509">
    <property type="entry name" value="GalKase_gal_bdg"/>
    <property type="match status" value="1"/>
</dbReference>
<dbReference type="GeneID" id="62778270"/>
<dbReference type="GO" id="GO:0004335">
    <property type="term" value="F:galactokinase activity"/>
    <property type="evidence" value="ECO:0007669"/>
    <property type="project" value="UniProtKB-EC"/>
</dbReference>
<accession>A0A378NSH4</accession>
<dbReference type="RefSeq" id="WP_008538310.1">
    <property type="nucleotide sequence ID" value="NZ_UGPP01000001.1"/>
</dbReference>
<dbReference type="Gene3D" id="3.30.70.890">
    <property type="entry name" value="GHMP kinase, C-terminal domain"/>
    <property type="match status" value="1"/>
</dbReference>
<dbReference type="InterPro" id="IPR006206">
    <property type="entry name" value="Mevalonate/galactokinase"/>
</dbReference>
<dbReference type="EMBL" id="UGPP01000001">
    <property type="protein sequence ID" value="STY70787.1"/>
    <property type="molecule type" value="Genomic_DNA"/>
</dbReference>
<keyword evidence="7" id="KW-0808">Transferase</keyword>
<reference evidence="7 8" key="1">
    <citation type="submission" date="2018-06" db="EMBL/GenBank/DDBJ databases">
        <authorList>
            <consortium name="Pathogen Informatics"/>
            <person name="Doyle S."/>
        </authorList>
    </citation>
    <scope>NUCLEOTIDE SEQUENCE [LARGE SCALE GENOMIC DNA]</scope>
    <source>
        <strain evidence="7 8">NCTC10571</strain>
    </source>
</reference>
<dbReference type="PANTHER" id="PTHR10457:SF7">
    <property type="entry name" value="GALACTOKINASE-RELATED"/>
    <property type="match status" value="1"/>
</dbReference>
<dbReference type="Gene3D" id="3.30.230.10">
    <property type="match status" value="1"/>
</dbReference>
<protein>
    <submittedName>
        <fullName evidence="7">Galactokinase</fullName>
        <ecNumber evidence="7">2.7.1.6</ecNumber>
    </submittedName>
</protein>
<dbReference type="SUPFAM" id="SSF54211">
    <property type="entry name" value="Ribosomal protein S5 domain 2-like"/>
    <property type="match status" value="1"/>
</dbReference>
<keyword evidence="2" id="KW-0547">Nucleotide-binding</keyword>
<dbReference type="AlphaFoldDB" id="A0A378NSH4"/>
<dbReference type="Proteomes" id="UP000255234">
    <property type="component" value="Unassembled WGS sequence"/>
</dbReference>
<comment type="similarity">
    <text evidence="1">Belongs to the GHMP kinase family. GalK subfamily.</text>
</comment>
<dbReference type="GO" id="GO:0006012">
    <property type="term" value="P:galactose metabolic process"/>
    <property type="evidence" value="ECO:0007669"/>
    <property type="project" value="InterPro"/>
</dbReference>
<name>A0A378NSH4_9FIRM</name>
<dbReference type="InterPro" id="IPR006204">
    <property type="entry name" value="GHMP_kinase_N_dom"/>
</dbReference>
<evidence type="ECO:0000256" key="1">
    <source>
        <dbReference type="ARBA" id="ARBA00006566"/>
    </source>
</evidence>
<evidence type="ECO:0000256" key="3">
    <source>
        <dbReference type="ARBA" id="ARBA00022777"/>
    </source>
</evidence>
<feature type="domain" description="Galactokinase N-terminal" evidence="6">
    <location>
        <begin position="41"/>
        <end position="89"/>
    </location>
</feature>
<organism evidence="7 8">
    <name type="scientific">Megamonas hypermegale</name>
    <dbReference type="NCBI Taxonomy" id="158847"/>
    <lineage>
        <taxon>Bacteria</taxon>
        <taxon>Bacillati</taxon>
        <taxon>Bacillota</taxon>
        <taxon>Negativicutes</taxon>
        <taxon>Selenomonadales</taxon>
        <taxon>Selenomonadaceae</taxon>
        <taxon>Megamonas</taxon>
    </lineage>
</organism>
<keyword evidence="4" id="KW-0067">ATP-binding</keyword>
<evidence type="ECO:0000256" key="4">
    <source>
        <dbReference type="ARBA" id="ARBA00022840"/>
    </source>
</evidence>
<sequence length="422" mass="47102">MSNIIEFLKSQEAKEKLMSLYNLDEQAVDTQVKRYQKLADAFAEVYPVDNASFFSSSGRIEIIGNHTDHQLGRIVAASIDMDTIAIVTPNADGKIHVKSLEYDEFTIDVNDLAVKEDDSRTVKLIKGILERFVQNGRKIGGFTTFMTTTVLSAAGVSSSASFEMLICAILNDLYNNNEISTLECAKAGQWAENNKWDKKSGLLDQLACATGGMITIDFANYENPEVVKLDSKVIQDKYDFFITPTGEDHSALDGEYTAITVEMKAISQFFGKEYLKDVSMDDIMANLPALREKAGDRAVLRAIHFITETERVRKLAAEVKEHDYTNFEKAVTDSGLSSWRFLQNCATPDPKHQGIALFLAMNEIYFQNHKGVCRVHGGGFAGSILSVIPKEESPAFRAFLKDVLKNEYYEIHMRDAGSVKVF</sequence>
<evidence type="ECO:0000259" key="6">
    <source>
        <dbReference type="Pfam" id="PF10509"/>
    </source>
</evidence>
<dbReference type="Pfam" id="PF00288">
    <property type="entry name" value="GHMP_kinases_N"/>
    <property type="match status" value="1"/>
</dbReference>
<dbReference type="EC" id="2.7.1.6" evidence="7"/>
<keyword evidence="3 7" id="KW-0418">Kinase</keyword>
<evidence type="ECO:0000256" key="2">
    <source>
        <dbReference type="ARBA" id="ARBA00022741"/>
    </source>
</evidence>
<proteinExistence type="inferred from homology"/>
<dbReference type="InterPro" id="IPR036554">
    <property type="entry name" value="GHMP_kinase_C_sf"/>
</dbReference>
<dbReference type="PRINTS" id="PR00959">
    <property type="entry name" value="MEVGALKINASE"/>
</dbReference>
<evidence type="ECO:0000313" key="7">
    <source>
        <dbReference type="EMBL" id="STY70787.1"/>
    </source>
</evidence>
<dbReference type="InterPro" id="IPR019539">
    <property type="entry name" value="GalKase_N"/>
</dbReference>
<dbReference type="STRING" id="1122216.GCA_000423385_01604"/>